<reference evidence="4 5" key="1">
    <citation type="submission" date="2020-01" db="EMBL/GenBank/DDBJ databases">
        <title>Bacteria diversity of Porities sp.</title>
        <authorList>
            <person name="Wang G."/>
        </authorList>
    </citation>
    <scope>NUCLEOTIDE SEQUENCE [LARGE SCALE GENOMIC DNA]</scope>
    <source>
        <strain evidence="4 5">R33</strain>
    </source>
</reference>
<dbReference type="Proteomes" id="UP000475249">
    <property type="component" value="Unassembled WGS sequence"/>
</dbReference>
<dbReference type="PANTHER" id="PTHR12304:SF4">
    <property type="entry name" value="URIDINE NUCLEOSIDASE"/>
    <property type="match status" value="1"/>
</dbReference>
<gene>
    <name evidence="4" type="ORF">GTQ38_01655</name>
</gene>
<evidence type="ECO:0000313" key="4">
    <source>
        <dbReference type="EMBL" id="NAS10688.1"/>
    </source>
</evidence>
<dbReference type="PANTHER" id="PTHR12304">
    <property type="entry name" value="INOSINE-URIDINE PREFERRING NUCLEOSIDE HYDROLASE"/>
    <property type="match status" value="1"/>
</dbReference>
<name>A0A6L9E7W0_9FLAO</name>
<dbReference type="GO" id="GO:0006152">
    <property type="term" value="P:purine nucleoside catabolic process"/>
    <property type="evidence" value="ECO:0007669"/>
    <property type="project" value="TreeGrafter"/>
</dbReference>
<protein>
    <submittedName>
        <fullName evidence="4">Nucleoside hydrolase</fullName>
    </submittedName>
</protein>
<evidence type="ECO:0000313" key="5">
    <source>
        <dbReference type="Proteomes" id="UP000475249"/>
    </source>
</evidence>
<evidence type="ECO:0000259" key="3">
    <source>
        <dbReference type="Pfam" id="PF01156"/>
    </source>
</evidence>
<feature type="domain" description="Inosine/uridine-preferring nucleoside hydrolase" evidence="3">
    <location>
        <begin position="55"/>
        <end position="300"/>
    </location>
</feature>
<comment type="caution">
    <text evidence="4">The sequence shown here is derived from an EMBL/GenBank/DDBJ whole genome shotgun (WGS) entry which is preliminary data.</text>
</comment>
<proteinExistence type="predicted"/>
<dbReference type="InterPro" id="IPR001910">
    <property type="entry name" value="Inosine/uridine_hydrolase_dom"/>
</dbReference>
<keyword evidence="1 4" id="KW-0378">Hydrolase</keyword>
<dbReference type="GO" id="GO:0005829">
    <property type="term" value="C:cytosol"/>
    <property type="evidence" value="ECO:0007669"/>
    <property type="project" value="TreeGrafter"/>
</dbReference>
<dbReference type="EMBL" id="WXYO01000001">
    <property type="protein sequence ID" value="NAS10688.1"/>
    <property type="molecule type" value="Genomic_DNA"/>
</dbReference>
<dbReference type="AlphaFoldDB" id="A0A6L9E7W0"/>
<dbReference type="Pfam" id="PF01156">
    <property type="entry name" value="IU_nuc_hydro"/>
    <property type="match status" value="1"/>
</dbReference>
<evidence type="ECO:0000256" key="1">
    <source>
        <dbReference type="ARBA" id="ARBA00022801"/>
    </source>
</evidence>
<dbReference type="SUPFAM" id="SSF53590">
    <property type="entry name" value="Nucleoside hydrolase"/>
    <property type="match status" value="1"/>
</dbReference>
<dbReference type="GO" id="GO:0008477">
    <property type="term" value="F:purine nucleosidase activity"/>
    <property type="evidence" value="ECO:0007669"/>
    <property type="project" value="TreeGrafter"/>
</dbReference>
<dbReference type="RefSeq" id="WP_161433484.1">
    <property type="nucleotide sequence ID" value="NZ_WXYO01000001.1"/>
</dbReference>
<keyword evidence="5" id="KW-1185">Reference proteome</keyword>
<sequence>MTQPSLKTDSHYSIIICLFLFLTTLLGCKDGPNRSEAASSAESAEKETVSEKVKVIFDTDANNELDDQHALAYLLFNGPTFDLQAVTVNATYNGGDINGHYEEAERVLQLCNLKDSVPLLKGANGGFSEIAPTFDPENYDGQEAVDFILESTKKDSVIIIAVGKLTNVALALKKDPSFASRTRIVWLGSNYPEPGEYNQDNDTIAMNYVLNTDIPFEMVTVRYGDPSGTDAVKVTQSEINTKMPGLGPKATSPITGRHGGTFETFGDYSVSLFEYIDYHGDPPSRPLFDMVAVALLKNQAWGEQKTIPAPVLIDNTWIERPDNPRKIILWENFDKQGLLEDFYATLENPKPISK</sequence>
<evidence type="ECO:0000256" key="2">
    <source>
        <dbReference type="ARBA" id="ARBA00023295"/>
    </source>
</evidence>
<dbReference type="Gene3D" id="3.90.245.10">
    <property type="entry name" value="Ribonucleoside hydrolase-like"/>
    <property type="match status" value="1"/>
</dbReference>
<dbReference type="InterPro" id="IPR036452">
    <property type="entry name" value="Ribo_hydro-like"/>
</dbReference>
<dbReference type="InterPro" id="IPR023186">
    <property type="entry name" value="IUNH"/>
</dbReference>
<organism evidence="4 5">
    <name type="scientific">Poritiphilus flavus</name>
    <dbReference type="NCBI Taxonomy" id="2697053"/>
    <lineage>
        <taxon>Bacteria</taxon>
        <taxon>Pseudomonadati</taxon>
        <taxon>Bacteroidota</taxon>
        <taxon>Flavobacteriia</taxon>
        <taxon>Flavobacteriales</taxon>
        <taxon>Flavobacteriaceae</taxon>
        <taxon>Poritiphilus</taxon>
    </lineage>
</organism>
<accession>A0A6L9E7W0</accession>
<keyword evidence="2" id="KW-0326">Glycosidase</keyword>
<dbReference type="PROSITE" id="PS51257">
    <property type="entry name" value="PROKAR_LIPOPROTEIN"/>
    <property type="match status" value="1"/>
</dbReference>